<feature type="region of interest" description="Disordered" evidence="1">
    <location>
        <begin position="1"/>
        <end position="27"/>
    </location>
</feature>
<dbReference type="EMBL" id="JAWQEG010005769">
    <property type="protein sequence ID" value="KAK3856856.1"/>
    <property type="molecule type" value="Genomic_DNA"/>
</dbReference>
<reference evidence="2" key="1">
    <citation type="submission" date="2023-10" db="EMBL/GenBank/DDBJ databases">
        <title>Genome assemblies of two species of porcelain crab, Petrolisthes cinctipes and Petrolisthes manimaculis (Anomura: Porcellanidae).</title>
        <authorList>
            <person name="Angst P."/>
        </authorList>
    </citation>
    <scope>NUCLEOTIDE SEQUENCE</scope>
    <source>
        <strain evidence="2">PB745_01</strain>
        <tissue evidence="2">Gill</tissue>
    </source>
</reference>
<evidence type="ECO:0000256" key="1">
    <source>
        <dbReference type="SAM" id="MobiDB-lite"/>
    </source>
</evidence>
<dbReference type="Proteomes" id="UP001286313">
    <property type="component" value="Unassembled WGS sequence"/>
</dbReference>
<feature type="compositionally biased region" description="Basic and acidic residues" evidence="1">
    <location>
        <begin position="1"/>
        <end position="16"/>
    </location>
</feature>
<dbReference type="AlphaFoldDB" id="A0AAE1EPC6"/>
<comment type="caution">
    <text evidence="2">The sequence shown here is derived from an EMBL/GenBank/DDBJ whole genome shotgun (WGS) entry which is preliminary data.</text>
</comment>
<name>A0AAE1EPC6_PETCI</name>
<organism evidence="2 3">
    <name type="scientific">Petrolisthes cinctipes</name>
    <name type="common">Flat porcelain crab</name>
    <dbReference type="NCBI Taxonomy" id="88211"/>
    <lineage>
        <taxon>Eukaryota</taxon>
        <taxon>Metazoa</taxon>
        <taxon>Ecdysozoa</taxon>
        <taxon>Arthropoda</taxon>
        <taxon>Crustacea</taxon>
        <taxon>Multicrustacea</taxon>
        <taxon>Malacostraca</taxon>
        <taxon>Eumalacostraca</taxon>
        <taxon>Eucarida</taxon>
        <taxon>Decapoda</taxon>
        <taxon>Pleocyemata</taxon>
        <taxon>Anomura</taxon>
        <taxon>Galatheoidea</taxon>
        <taxon>Porcellanidae</taxon>
        <taxon>Petrolisthes</taxon>
    </lineage>
</organism>
<evidence type="ECO:0000313" key="3">
    <source>
        <dbReference type="Proteomes" id="UP001286313"/>
    </source>
</evidence>
<evidence type="ECO:0000313" key="2">
    <source>
        <dbReference type="EMBL" id="KAK3856856.1"/>
    </source>
</evidence>
<gene>
    <name evidence="2" type="ORF">Pcinc_036860</name>
</gene>
<keyword evidence="3" id="KW-1185">Reference proteome</keyword>
<protein>
    <submittedName>
        <fullName evidence="2">Uncharacterized protein</fullName>
    </submittedName>
</protein>
<proteinExistence type="predicted"/>
<sequence length="76" mass="8049">MSRRGSDNGDATKSHSEGGGPTINGSIDGMLTPELLFRMNKKIAQLTKRVSQIFGSGAGKVSLVGHMHQGQGRQLL</sequence>
<accession>A0AAE1EPC6</accession>